<organism evidence="2 3">
    <name type="scientific">Gordonia insulae</name>
    <dbReference type="NCBI Taxonomy" id="2420509"/>
    <lineage>
        <taxon>Bacteria</taxon>
        <taxon>Bacillati</taxon>
        <taxon>Actinomycetota</taxon>
        <taxon>Actinomycetes</taxon>
        <taxon>Mycobacteriales</taxon>
        <taxon>Gordoniaceae</taxon>
        <taxon>Gordonia</taxon>
    </lineage>
</organism>
<name>A0A3G8JQ86_9ACTN</name>
<dbReference type="KEGG" id="gom:D7316_02921"/>
<proteinExistence type="predicted"/>
<evidence type="ECO:0000313" key="3">
    <source>
        <dbReference type="Proteomes" id="UP000271469"/>
    </source>
</evidence>
<dbReference type="EMBL" id="CP033972">
    <property type="protein sequence ID" value="AZG46320.1"/>
    <property type="molecule type" value="Genomic_DNA"/>
</dbReference>
<evidence type="ECO:0000313" key="2">
    <source>
        <dbReference type="EMBL" id="AZG46320.1"/>
    </source>
</evidence>
<accession>A0A3G8JQ86</accession>
<dbReference type="AlphaFoldDB" id="A0A3G8JQ86"/>
<keyword evidence="3" id="KW-1185">Reference proteome</keyword>
<evidence type="ECO:0000256" key="1">
    <source>
        <dbReference type="SAM" id="MobiDB-lite"/>
    </source>
</evidence>
<feature type="compositionally biased region" description="Basic and acidic residues" evidence="1">
    <location>
        <begin position="10"/>
        <end position="19"/>
    </location>
</feature>
<gene>
    <name evidence="2" type="ORF">D7316_02921</name>
</gene>
<sequence length="92" mass="10191">MVIGITARDAPGERDERQRSAVPDRYLRYGDQRYIITKEAEARLNRALDSVYAAGSRGHEWLSLYGSTEAPCRLLIATGVPITIETVPGVDD</sequence>
<reference evidence="2 3" key="1">
    <citation type="submission" date="2018-11" db="EMBL/GenBank/DDBJ databases">
        <title>Gordonia insulae sp. nov., isolated from an island soil.</title>
        <authorList>
            <person name="Kim Y.S."/>
            <person name="Kim S.B."/>
        </authorList>
    </citation>
    <scope>NUCLEOTIDE SEQUENCE [LARGE SCALE GENOMIC DNA]</scope>
    <source>
        <strain evidence="2 3">MMS17-SY073</strain>
    </source>
</reference>
<protein>
    <submittedName>
        <fullName evidence="2">Uncharacterized protein</fullName>
    </submittedName>
</protein>
<dbReference type="Proteomes" id="UP000271469">
    <property type="component" value="Chromosome"/>
</dbReference>
<feature type="region of interest" description="Disordered" evidence="1">
    <location>
        <begin position="1"/>
        <end position="20"/>
    </location>
</feature>